<dbReference type="EMBL" id="CP003260">
    <property type="protein sequence ID" value="AFG34654.1"/>
    <property type="molecule type" value="Genomic_DNA"/>
</dbReference>
<accession>H9UAW1</accession>
<feature type="binding site" evidence="9">
    <location>
        <position position="80"/>
    </location>
    <ligand>
        <name>pyridoxal 5'-phosphate</name>
        <dbReference type="ChEBI" id="CHEBI:597326"/>
    </ligand>
</feature>
<gene>
    <name evidence="12" type="ordered locus">Ferpe_0516</name>
</gene>
<dbReference type="Proteomes" id="UP000007384">
    <property type="component" value="Chromosome"/>
</dbReference>
<dbReference type="Pfam" id="PF00291">
    <property type="entry name" value="PALP"/>
    <property type="match status" value="1"/>
</dbReference>
<dbReference type="EC" id="2.5.1.47" evidence="3"/>
<evidence type="ECO:0000256" key="7">
    <source>
        <dbReference type="ARBA" id="ARBA00023192"/>
    </source>
</evidence>
<dbReference type="InterPro" id="IPR050214">
    <property type="entry name" value="Cys_Synth/Cystath_Beta-Synth"/>
</dbReference>
<feature type="modified residue" description="N6-(pyridoxal phosphate)lysine" evidence="10">
    <location>
        <position position="50"/>
    </location>
</feature>
<dbReference type="FunFam" id="3.40.50.1100:FF:000006">
    <property type="entry name" value="Cysteine synthase"/>
    <property type="match status" value="1"/>
</dbReference>
<name>H9UAW1_FERPD</name>
<evidence type="ECO:0000256" key="3">
    <source>
        <dbReference type="ARBA" id="ARBA00012681"/>
    </source>
</evidence>
<evidence type="ECO:0000256" key="8">
    <source>
        <dbReference type="ARBA" id="ARBA00047931"/>
    </source>
</evidence>
<organism evidence="12 13">
    <name type="scientific">Fervidobacterium pennivorans (strain DSM 9078 / Ven5)</name>
    <dbReference type="NCBI Taxonomy" id="771875"/>
    <lineage>
        <taxon>Bacteria</taxon>
        <taxon>Thermotogati</taxon>
        <taxon>Thermotogota</taxon>
        <taxon>Thermotogae</taxon>
        <taxon>Thermotogales</taxon>
        <taxon>Fervidobacteriaceae</taxon>
        <taxon>Fervidobacterium</taxon>
    </lineage>
</organism>
<evidence type="ECO:0000256" key="6">
    <source>
        <dbReference type="ARBA" id="ARBA00022898"/>
    </source>
</evidence>
<keyword evidence="5" id="KW-0808">Transferase</keyword>
<evidence type="ECO:0000259" key="11">
    <source>
        <dbReference type="Pfam" id="PF00291"/>
    </source>
</evidence>
<dbReference type="InterPro" id="IPR036052">
    <property type="entry name" value="TrpB-like_PALP_sf"/>
</dbReference>
<evidence type="ECO:0000256" key="5">
    <source>
        <dbReference type="ARBA" id="ARBA00022679"/>
    </source>
</evidence>
<keyword evidence="7" id="KW-0198">Cysteine biosynthesis</keyword>
<evidence type="ECO:0000313" key="12">
    <source>
        <dbReference type="EMBL" id="AFG34654.1"/>
    </source>
</evidence>
<dbReference type="GO" id="GO:0006535">
    <property type="term" value="P:cysteine biosynthetic process from serine"/>
    <property type="evidence" value="ECO:0007669"/>
    <property type="project" value="InterPro"/>
</dbReference>
<comment type="catalytic activity">
    <reaction evidence="8">
        <text>O-acetyl-L-serine + hydrogen sulfide = L-cysteine + acetate</text>
        <dbReference type="Rhea" id="RHEA:14829"/>
        <dbReference type="ChEBI" id="CHEBI:29919"/>
        <dbReference type="ChEBI" id="CHEBI:30089"/>
        <dbReference type="ChEBI" id="CHEBI:35235"/>
        <dbReference type="ChEBI" id="CHEBI:58340"/>
        <dbReference type="EC" id="2.5.1.47"/>
    </reaction>
</comment>
<dbReference type="STRING" id="771875.Ferpe_0516"/>
<keyword evidence="6 9" id="KW-0663">Pyridoxal phosphate</keyword>
<dbReference type="SUPFAM" id="SSF53686">
    <property type="entry name" value="Tryptophan synthase beta subunit-like PLP-dependent enzymes"/>
    <property type="match status" value="1"/>
</dbReference>
<dbReference type="KEGG" id="fpe:Ferpe_0516"/>
<dbReference type="InterPro" id="IPR005856">
    <property type="entry name" value="Cys_synth"/>
</dbReference>
<reference evidence="12" key="1">
    <citation type="submission" date="2012-03" db="EMBL/GenBank/DDBJ databases">
        <title>Complete sequence of Fervidobacterium pennivorans DSM 9078.</title>
        <authorList>
            <consortium name="US DOE Joint Genome Institute"/>
            <person name="Lucas S."/>
            <person name="Han J."/>
            <person name="Lapidus A."/>
            <person name="Cheng J.-F."/>
            <person name="Goodwin L."/>
            <person name="Pitluck S."/>
            <person name="Peters L."/>
            <person name="Ovchinnikova G."/>
            <person name="Lu M."/>
            <person name="Detter J.C."/>
            <person name="Han C."/>
            <person name="Tapia R."/>
            <person name="Land M."/>
            <person name="Hauser L."/>
            <person name="Kyrpides N."/>
            <person name="Ivanova N."/>
            <person name="Pagani I."/>
            <person name="Noll K.M."/>
            <person name="Woyke T."/>
        </authorList>
    </citation>
    <scope>NUCLEOTIDE SEQUENCE</scope>
    <source>
        <strain evidence="12">DSM 9078</strain>
    </source>
</reference>
<dbReference type="InterPro" id="IPR001926">
    <property type="entry name" value="TrpB-like_PALP"/>
</dbReference>
<feature type="domain" description="Tryptophan synthase beta chain-like PALP" evidence="11">
    <location>
        <begin position="23"/>
        <end position="293"/>
    </location>
</feature>
<evidence type="ECO:0000256" key="1">
    <source>
        <dbReference type="ARBA" id="ARBA00001933"/>
    </source>
</evidence>
<dbReference type="GO" id="GO:0004124">
    <property type="term" value="F:cysteine synthase activity"/>
    <property type="evidence" value="ECO:0007669"/>
    <property type="project" value="UniProtKB-EC"/>
</dbReference>
<evidence type="ECO:0000256" key="4">
    <source>
        <dbReference type="ARBA" id="ARBA00022605"/>
    </source>
</evidence>
<comment type="cofactor">
    <cofactor evidence="1 9">
        <name>pyridoxal 5'-phosphate</name>
        <dbReference type="ChEBI" id="CHEBI:597326"/>
    </cofactor>
</comment>
<dbReference type="AlphaFoldDB" id="H9UAW1"/>
<proteinExistence type="inferred from homology"/>
<dbReference type="PANTHER" id="PTHR10314">
    <property type="entry name" value="CYSTATHIONINE BETA-SYNTHASE"/>
    <property type="match status" value="1"/>
</dbReference>
<evidence type="ECO:0000313" key="13">
    <source>
        <dbReference type="Proteomes" id="UP000007384"/>
    </source>
</evidence>
<evidence type="ECO:0000256" key="2">
    <source>
        <dbReference type="ARBA" id="ARBA00007103"/>
    </source>
</evidence>
<keyword evidence="4" id="KW-0028">Amino-acid biosynthesis</keyword>
<dbReference type="RefSeq" id="WP_014451120.1">
    <property type="nucleotide sequence ID" value="NC_017095.1"/>
</dbReference>
<dbReference type="PATRIC" id="fig|771875.3.peg.525"/>
<dbReference type="HOGENOM" id="CLU_021018_1_0_0"/>
<keyword evidence="13" id="KW-1185">Reference proteome</keyword>
<evidence type="ECO:0000256" key="9">
    <source>
        <dbReference type="PIRSR" id="PIRSR605856-50"/>
    </source>
</evidence>
<dbReference type="eggNOG" id="COG0031">
    <property type="taxonomic scope" value="Bacteria"/>
</dbReference>
<dbReference type="NCBIfam" id="TIGR01136">
    <property type="entry name" value="cysKM"/>
    <property type="match status" value="1"/>
</dbReference>
<feature type="binding site" evidence="9">
    <location>
        <position position="267"/>
    </location>
    <ligand>
        <name>pyridoxal 5'-phosphate</name>
        <dbReference type="ChEBI" id="CHEBI:597326"/>
    </ligand>
</feature>
<protein>
    <recommendedName>
        <fullName evidence="3">cysteine synthase</fullName>
        <ecNumber evidence="3">2.5.1.47</ecNumber>
    </recommendedName>
</protein>
<sequence>MTNECLSNRLLSEYLRLFRNIIVGKTPLVYLEKYSIYVKIERNNPTGSIKDRPVYFMILKAIQNGLINPNTIIVEPTSGNTGIALAWIGSRLGLKTIITMPETVSVERRQILTSLGADVILTENMSKAVEKALEIVSTKSAFMPNQFENPENVNAHFVTTGPELLSQMDFQLDAFVAGIGTGGTITGVGKFLKNFCSEIKIIGVEPLQSPVITGGTPGKHRIQGIGAGFVPKILDLQLVDEIIQVDDEEAIRWTSKLWKEGIFVGISSAANLIASILVKEKYGLQRVATVFPDDGSKYISSLCRK</sequence>
<dbReference type="Gene3D" id="3.40.50.1100">
    <property type="match status" value="2"/>
</dbReference>
<feature type="binding site" evidence="9">
    <location>
        <begin position="180"/>
        <end position="184"/>
    </location>
    <ligand>
        <name>pyridoxal 5'-phosphate</name>
        <dbReference type="ChEBI" id="CHEBI:597326"/>
    </ligand>
</feature>
<dbReference type="CDD" id="cd01561">
    <property type="entry name" value="CBS_like"/>
    <property type="match status" value="1"/>
</dbReference>
<evidence type="ECO:0000256" key="10">
    <source>
        <dbReference type="PIRSR" id="PIRSR605856-51"/>
    </source>
</evidence>
<comment type="similarity">
    <text evidence="2">Belongs to the cysteine synthase/cystathionine beta-synthase family.</text>
</comment>